<evidence type="ECO:0000313" key="2">
    <source>
        <dbReference type="EnsemblPlants" id="Kaladp0017s0016.1.v1.1"/>
    </source>
</evidence>
<feature type="domain" description="Neprosin PEP catalytic" evidence="1">
    <location>
        <begin position="95"/>
        <end position="348"/>
    </location>
</feature>
<dbReference type="InterPro" id="IPR053168">
    <property type="entry name" value="Glutamic_endopeptidase"/>
</dbReference>
<dbReference type="Gramene" id="Kaladp0017s0016.1.v1.1">
    <property type="protein sequence ID" value="Kaladp0017s0016.1.v1.1"/>
    <property type="gene ID" value="Kaladp0017s0016.v1.1"/>
</dbReference>
<dbReference type="InterPro" id="IPR025521">
    <property type="entry name" value="Neprosin_propep"/>
</dbReference>
<protein>
    <recommendedName>
        <fullName evidence="1">Neprosin PEP catalytic domain-containing protein</fullName>
    </recommendedName>
</protein>
<reference evidence="2" key="1">
    <citation type="submission" date="2021-01" db="UniProtKB">
        <authorList>
            <consortium name="EnsemblPlants"/>
        </authorList>
    </citation>
    <scope>IDENTIFICATION</scope>
</reference>
<keyword evidence="3" id="KW-1185">Reference proteome</keyword>
<dbReference type="PANTHER" id="PTHR31589:SF221">
    <property type="entry name" value="LIGASE, PUTATIVE (DUF239)-RELATED"/>
    <property type="match status" value="1"/>
</dbReference>
<evidence type="ECO:0000259" key="1">
    <source>
        <dbReference type="PROSITE" id="PS52045"/>
    </source>
</evidence>
<organism evidence="2 3">
    <name type="scientific">Kalanchoe fedtschenkoi</name>
    <name type="common">Lavender scallops</name>
    <name type="synonym">South American air plant</name>
    <dbReference type="NCBI Taxonomy" id="63787"/>
    <lineage>
        <taxon>Eukaryota</taxon>
        <taxon>Viridiplantae</taxon>
        <taxon>Streptophyta</taxon>
        <taxon>Embryophyta</taxon>
        <taxon>Tracheophyta</taxon>
        <taxon>Spermatophyta</taxon>
        <taxon>Magnoliopsida</taxon>
        <taxon>eudicotyledons</taxon>
        <taxon>Gunneridae</taxon>
        <taxon>Pentapetalae</taxon>
        <taxon>Saxifragales</taxon>
        <taxon>Crassulaceae</taxon>
        <taxon>Kalanchoe</taxon>
    </lineage>
</organism>
<dbReference type="Pfam" id="PF03080">
    <property type="entry name" value="Neprosin"/>
    <property type="match status" value="1"/>
</dbReference>
<dbReference type="PROSITE" id="PS52045">
    <property type="entry name" value="NEPROSIN_PEP_CD"/>
    <property type="match status" value="1"/>
</dbReference>
<proteinExistence type="predicted"/>
<dbReference type="AlphaFoldDB" id="A0A7N0T148"/>
<dbReference type="InterPro" id="IPR004314">
    <property type="entry name" value="Neprosin"/>
</dbReference>
<name>A0A7N0T148_KALFE</name>
<accession>A0A7N0T148</accession>
<dbReference type="PANTHER" id="PTHR31589">
    <property type="entry name" value="PROTEIN, PUTATIVE (DUF239)-RELATED-RELATED"/>
    <property type="match status" value="1"/>
</dbReference>
<dbReference type="EnsemblPlants" id="Kaladp0017s0016.1.v1.1">
    <property type="protein sequence ID" value="Kaladp0017s0016.1.v1.1"/>
    <property type="gene ID" value="Kaladp0017s0016.v1.1"/>
</dbReference>
<sequence>SEGGDVFDCVDIYKQPSLYHPLLKNEKHKISKLLEKLNKEYYNSELEFDFPENKTEDCPQGTVPIVRSDQSSDDVLRLMRKMKYRLRNSSNTNATFNDSQEIHEYVTMSTDFGEYYGAKATFNVWKPYVAYSDEFSLAQMWLNSGPRSQDDFNSIEVGWQVPVSYFTFRRDNYQSTGCYNLDCEGFILIGNMKEYAPGAKLSHWSTYKSIQSSIEMAIKKDQRTGDWHLFIDNHLVGYWPGRLFTRLDGFSDRVSWGGEIVNRRRGGHHTRTQMGSGYPAQKGYSKAAYIRDIQVMHQPPPHDNWVDPPQLQARVTNPTCYSLDDSNVFPFPGVGFFYGGKGYSETCL</sequence>
<dbReference type="Proteomes" id="UP000594263">
    <property type="component" value="Unplaced"/>
</dbReference>
<dbReference type="OMA" id="PRESMNT"/>
<dbReference type="Pfam" id="PF14365">
    <property type="entry name" value="Neprosin_AP"/>
    <property type="match status" value="1"/>
</dbReference>
<evidence type="ECO:0000313" key="3">
    <source>
        <dbReference type="Proteomes" id="UP000594263"/>
    </source>
</evidence>